<gene>
    <name evidence="1" type="ORF">ACFO6Q_16955</name>
</gene>
<accession>A0ABV9QYY7</accession>
<organism evidence="1 2">
    <name type="scientific">Dokdonella ginsengisoli</name>
    <dbReference type="NCBI Taxonomy" id="363846"/>
    <lineage>
        <taxon>Bacteria</taxon>
        <taxon>Pseudomonadati</taxon>
        <taxon>Pseudomonadota</taxon>
        <taxon>Gammaproteobacteria</taxon>
        <taxon>Lysobacterales</taxon>
        <taxon>Rhodanobacteraceae</taxon>
        <taxon>Dokdonella</taxon>
    </lineage>
</organism>
<reference evidence="2" key="1">
    <citation type="journal article" date="2019" name="Int. J. Syst. Evol. Microbiol.">
        <title>The Global Catalogue of Microorganisms (GCM) 10K type strain sequencing project: providing services to taxonomists for standard genome sequencing and annotation.</title>
        <authorList>
            <consortium name="The Broad Institute Genomics Platform"/>
            <consortium name="The Broad Institute Genome Sequencing Center for Infectious Disease"/>
            <person name="Wu L."/>
            <person name="Ma J."/>
        </authorList>
    </citation>
    <scope>NUCLEOTIDE SEQUENCE [LARGE SCALE GENOMIC DNA]</scope>
    <source>
        <strain evidence="2">CCUG 30340</strain>
    </source>
</reference>
<name>A0ABV9QYY7_9GAMM</name>
<keyword evidence="2" id="KW-1185">Reference proteome</keyword>
<dbReference type="EMBL" id="JBHSHD010000013">
    <property type="protein sequence ID" value="MFC4822016.1"/>
    <property type="molecule type" value="Genomic_DNA"/>
</dbReference>
<dbReference type="RefSeq" id="WP_380022298.1">
    <property type="nucleotide sequence ID" value="NZ_JBHSHD010000013.1"/>
</dbReference>
<dbReference type="Proteomes" id="UP001595886">
    <property type="component" value="Unassembled WGS sequence"/>
</dbReference>
<evidence type="ECO:0008006" key="3">
    <source>
        <dbReference type="Google" id="ProtNLM"/>
    </source>
</evidence>
<sequence>MTATRPSRVASVARALAVTAIIGLGGCADPCGNEVVASVASPSGAMRAVVFTRDCGATTGFSTQLSIVPAADAAPTGAGNALILGDQVALTVQWRSDTELVVKGIGSAQVFRHEPTVAGVRVLEER</sequence>
<comment type="caution">
    <text evidence="1">The sequence shown here is derived from an EMBL/GenBank/DDBJ whole genome shotgun (WGS) entry which is preliminary data.</text>
</comment>
<evidence type="ECO:0000313" key="2">
    <source>
        <dbReference type="Proteomes" id="UP001595886"/>
    </source>
</evidence>
<proteinExistence type="predicted"/>
<dbReference type="PROSITE" id="PS51257">
    <property type="entry name" value="PROKAR_LIPOPROTEIN"/>
    <property type="match status" value="1"/>
</dbReference>
<evidence type="ECO:0000313" key="1">
    <source>
        <dbReference type="EMBL" id="MFC4822016.1"/>
    </source>
</evidence>
<protein>
    <recommendedName>
        <fullName evidence="3">Lipoprotein</fullName>
    </recommendedName>
</protein>